<organism evidence="1 2">
    <name type="scientific">Irpex rosettiformis</name>
    <dbReference type="NCBI Taxonomy" id="378272"/>
    <lineage>
        <taxon>Eukaryota</taxon>
        <taxon>Fungi</taxon>
        <taxon>Dikarya</taxon>
        <taxon>Basidiomycota</taxon>
        <taxon>Agaricomycotina</taxon>
        <taxon>Agaricomycetes</taxon>
        <taxon>Polyporales</taxon>
        <taxon>Irpicaceae</taxon>
        <taxon>Irpex</taxon>
    </lineage>
</organism>
<evidence type="ECO:0000313" key="1">
    <source>
        <dbReference type="EMBL" id="KAI0089470.1"/>
    </source>
</evidence>
<dbReference type="EMBL" id="MU274910">
    <property type="protein sequence ID" value="KAI0089470.1"/>
    <property type="molecule type" value="Genomic_DNA"/>
</dbReference>
<proteinExistence type="predicted"/>
<keyword evidence="2" id="KW-1185">Reference proteome</keyword>
<sequence>MADAFGECFGILCSCCCICSTASIEQWCLFKRWGSGSSTGGAGCCTSCCKRSFDDDDFEREERKLQEERLAREAAQARDKCDVDSPNTPPTDESKVVSTQPTGAQMMSPIPRSSGEGPQPEGELVKNKT</sequence>
<reference evidence="1" key="1">
    <citation type="journal article" date="2021" name="Environ. Microbiol.">
        <title>Gene family expansions and transcriptome signatures uncover fungal adaptations to wood decay.</title>
        <authorList>
            <person name="Hage H."/>
            <person name="Miyauchi S."/>
            <person name="Viragh M."/>
            <person name="Drula E."/>
            <person name="Min B."/>
            <person name="Chaduli D."/>
            <person name="Navarro D."/>
            <person name="Favel A."/>
            <person name="Norest M."/>
            <person name="Lesage-Meessen L."/>
            <person name="Balint B."/>
            <person name="Merenyi Z."/>
            <person name="de Eugenio L."/>
            <person name="Morin E."/>
            <person name="Martinez A.T."/>
            <person name="Baldrian P."/>
            <person name="Stursova M."/>
            <person name="Martinez M.J."/>
            <person name="Novotny C."/>
            <person name="Magnuson J.K."/>
            <person name="Spatafora J.W."/>
            <person name="Maurice S."/>
            <person name="Pangilinan J."/>
            <person name="Andreopoulos W."/>
            <person name="LaButti K."/>
            <person name="Hundley H."/>
            <person name="Na H."/>
            <person name="Kuo A."/>
            <person name="Barry K."/>
            <person name="Lipzen A."/>
            <person name="Henrissat B."/>
            <person name="Riley R."/>
            <person name="Ahrendt S."/>
            <person name="Nagy L.G."/>
            <person name="Grigoriev I.V."/>
            <person name="Martin F."/>
            <person name="Rosso M.N."/>
        </authorList>
    </citation>
    <scope>NUCLEOTIDE SEQUENCE</scope>
    <source>
        <strain evidence="1">CBS 384.51</strain>
    </source>
</reference>
<name>A0ACB8U674_9APHY</name>
<protein>
    <submittedName>
        <fullName evidence="1">Uncharacterized protein</fullName>
    </submittedName>
</protein>
<dbReference type="Proteomes" id="UP001055072">
    <property type="component" value="Unassembled WGS sequence"/>
</dbReference>
<accession>A0ACB8U674</accession>
<comment type="caution">
    <text evidence="1">The sequence shown here is derived from an EMBL/GenBank/DDBJ whole genome shotgun (WGS) entry which is preliminary data.</text>
</comment>
<evidence type="ECO:0000313" key="2">
    <source>
        <dbReference type="Proteomes" id="UP001055072"/>
    </source>
</evidence>
<gene>
    <name evidence="1" type="ORF">BDY19DRAFT_993075</name>
</gene>